<feature type="region of interest" description="Disordered" evidence="1">
    <location>
        <begin position="66"/>
        <end position="88"/>
    </location>
</feature>
<feature type="region of interest" description="Disordered" evidence="1">
    <location>
        <begin position="1"/>
        <end position="45"/>
    </location>
</feature>
<proteinExistence type="predicted"/>
<dbReference type="AlphaFoldDB" id="A0A8X7QLS2"/>
<feature type="compositionally biased region" description="Polar residues" evidence="1">
    <location>
        <begin position="36"/>
        <end position="45"/>
    </location>
</feature>
<comment type="caution">
    <text evidence="2">The sequence shown here is derived from an EMBL/GenBank/DDBJ whole genome shotgun (WGS) entry which is preliminary data.</text>
</comment>
<sequence length="169" mass="19862">MSINGKESKLQRPANKTLEDKEEMERGKRCYRRGSRNLSHQRTTISDLPDLRTTLEVLPSHFKDKQLEKQKCRGDTHRPDRRWQGKPNRRPVSEIFVNKTRLTQTTLRFRQTDPDKKKIFFIDSSQLRVTFDGVWFLNSKSKERKSLFAFSSSPCSQTVHGYVHLQAPV</sequence>
<evidence type="ECO:0000313" key="3">
    <source>
        <dbReference type="Proteomes" id="UP000886595"/>
    </source>
</evidence>
<feature type="compositionally biased region" description="Basic and acidic residues" evidence="1">
    <location>
        <begin position="66"/>
        <end position="83"/>
    </location>
</feature>
<feature type="compositionally biased region" description="Basic and acidic residues" evidence="1">
    <location>
        <begin position="17"/>
        <end position="28"/>
    </location>
</feature>
<protein>
    <submittedName>
        <fullName evidence="2">Uncharacterized protein</fullName>
    </submittedName>
</protein>
<gene>
    <name evidence="2" type="ORF">Bca52824_065405</name>
</gene>
<accession>A0A8X7QLS2</accession>
<evidence type="ECO:0000256" key="1">
    <source>
        <dbReference type="SAM" id="MobiDB-lite"/>
    </source>
</evidence>
<organism evidence="2 3">
    <name type="scientific">Brassica carinata</name>
    <name type="common">Ethiopian mustard</name>
    <name type="synonym">Abyssinian cabbage</name>
    <dbReference type="NCBI Taxonomy" id="52824"/>
    <lineage>
        <taxon>Eukaryota</taxon>
        <taxon>Viridiplantae</taxon>
        <taxon>Streptophyta</taxon>
        <taxon>Embryophyta</taxon>
        <taxon>Tracheophyta</taxon>
        <taxon>Spermatophyta</taxon>
        <taxon>Magnoliopsida</taxon>
        <taxon>eudicotyledons</taxon>
        <taxon>Gunneridae</taxon>
        <taxon>Pentapetalae</taxon>
        <taxon>rosids</taxon>
        <taxon>malvids</taxon>
        <taxon>Brassicales</taxon>
        <taxon>Brassicaceae</taxon>
        <taxon>Brassiceae</taxon>
        <taxon>Brassica</taxon>
    </lineage>
</organism>
<evidence type="ECO:0000313" key="2">
    <source>
        <dbReference type="EMBL" id="KAG2270850.1"/>
    </source>
</evidence>
<dbReference type="EMBL" id="JAAMPC010000013">
    <property type="protein sequence ID" value="KAG2270850.1"/>
    <property type="molecule type" value="Genomic_DNA"/>
</dbReference>
<name>A0A8X7QLS2_BRACI</name>
<reference evidence="2 3" key="1">
    <citation type="submission" date="2020-02" db="EMBL/GenBank/DDBJ databases">
        <authorList>
            <person name="Ma Q."/>
            <person name="Huang Y."/>
            <person name="Song X."/>
            <person name="Pei D."/>
        </authorList>
    </citation>
    <scope>NUCLEOTIDE SEQUENCE [LARGE SCALE GENOMIC DNA]</scope>
    <source>
        <strain evidence="2">Sxm20200214</strain>
        <tissue evidence="2">Leaf</tissue>
    </source>
</reference>
<dbReference type="Proteomes" id="UP000886595">
    <property type="component" value="Unassembled WGS sequence"/>
</dbReference>
<keyword evidence="3" id="KW-1185">Reference proteome</keyword>
<feature type="compositionally biased region" description="Basic and acidic residues" evidence="1">
    <location>
        <begin position="1"/>
        <end position="10"/>
    </location>
</feature>